<feature type="region of interest" description="Disordered" evidence="5">
    <location>
        <begin position="442"/>
        <end position="461"/>
    </location>
</feature>
<dbReference type="InterPro" id="IPR026444">
    <property type="entry name" value="Secre_tail"/>
</dbReference>
<dbReference type="Pfam" id="PF01095">
    <property type="entry name" value="Pectinesterase"/>
    <property type="match status" value="1"/>
</dbReference>
<dbReference type="Proteomes" id="UP000192277">
    <property type="component" value="Unassembled WGS sequence"/>
</dbReference>
<dbReference type="RefSeq" id="WP_014221455.1">
    <property type="nucleotide sequence ID" value="NZ_LWBO01000012.1"/>
</dbReference>
<keyword evidence="3" id="KW-0063">Aspartyl esterase</keyword>
<dbReference type="Pfam" id="PF18962">
    <property type="entry name" value="Por_Secre_tail"/>
    <property type="match status" value="1"/>
</dbReference>
<dbReference type="InterPro" id="IPR013783">
    <property type="entry name" value="Ig-like_fold"/>
</dbReference>
<evidence type="ECO:0000256" key="6">
    <source>
        <dbReference type="SAM" id="SignalP"/>
    </source>
</evidence>
<dbReference type="InterPro" id="IPR012334">
    <property type="entry name" value="Pectin_lyas_fold"/>
</dbReference>
<name>A0ABX3NVI9_9BACT</name>
<sequence length="2693" mass="281985">MRNFTHLVIALCCTLITVATQAQQPSFPGAEGAGMYTTGGRGTAAVPTTVFEVTNLNDDNLPGSLRYALTATATYRTIVFRVSGTIHLTSKLNIRTNTTIAGQTAPGDGICLADYPVVISGDNVIVRYMRFRMGDKNTKKVDANGNPVDGSGGDDAFGALGPSNLIVDHCTASWSSDEALTIYRGDNLTIQWCFMSEPLNYSYHFETGDTDYEHHGYNGIQGGKHASIHHNLYAHAKNRNPRFSGISTYSPNTIGVENVDFYNNVIYNWGINTVYGGEGGNYNVMNNYYKWGPSTSSGVRYRIANPSFSGSMPTPTIPWGKWHVSGNYVDGSTQNTNNNWSGVETGTTPADTVQIKQVTPFDLGFTKNMQSPLDAFNDVLLSAGCTLPRRDTLDQRIVDNVRNRTGQFIDVQGGYPHGTDYYLTVNAWPTLNSTTPPVDTDHDGMPDSWETSHGLNPNDPADRNVYDGSGYTMLENYINGVTSTNTSPVIAVGGSLNSFSQMIGAPSAVQTYSVAGYNLTANVTVTPPAGYQLSPDGNTWYGSANPIVLTPSSGTLASTNIMVRLNASVDGSYNGNITHTSTNATTVNLALTGIASSSVAGLGVYPLMDGGFENQTVGAVSTAIPSSAANTASSVWTTSGSADIKNDGTARSGNNYFTYTSTSTSTKNNFAPTQNSPLFAANTKYIVQYYYRAPAPGTGNGVSGLIATSDNNASGTNFTTNYSTAAWTATNGTWAKAFTTRSVTIGYTPAVFLAGFRFNGGGTAITKPFDIDDFVTYPADDQSNPAPDVAAPDVATAPAATGNANNNSIALTWTAPPAGVDGGGYMVVRSTSATPPVPNANGIYIVGNNMGTGYKVVYLGPNTLFTDADPALSPTTDYYYYIFTVDKAYNYSATAASLTIKIDNGTVTTPAVSATGTLSAFSQTTGTPSTAQTFTVSGTNLTNNITITAPANYQLSTDNGTTWSSAAVSLAPVSGAVASKTISLRLNATAAGTYSGNIVVNSTGATAVNIAVSGTTTTAGNPPPAGIQATVAKDGTGNYTSIQAAINAAPAAQTAPYKIYVKKGKYVETVTIPGNKPFIQLVGENMAETIISYDNYSGKANPAGGTYGTSTCATVIVNAPDVMFMNLSIENATGYGIDANAVVPAPGDGPQAVAVYTTSDRVVFYNCRMNSGQDTYYGGNNAATRCYFKNCYVDGNTDFLFGSSTIIFDTCIIYPRTRLDNAGGGYVTAVNTKAVSGYGYVFRDCKLTQNRGFTTYTLGRPWQNDASTADAGKSRNKTVFLNTAMGATIKPEGWSTWDAGTNTSYITYGEYNSKNYDGTPVNVSSRVAWSKQLTAADAAKYYNNDTVFMNANTPVMAKWDPFATWAELNTTFKPELSVSNLIARKGTTTTTLTWNLTWPMPGITCELYRSNDKTNFSLINSQASTEDYACNFTYAETIPPPGQTYYYIVRASKTGYTTITSDTAWVTSTPAITVSGTLGSFLQGLGTPSASQTFVVSGANLMDNITITPPANYEVSVDNTNWYGSGAPLIVTQSNGIVANTYVSVRLNGTAVGNYGGNIVNSSTNATNVNVAVSGTVQANPLGGSAVVLEQWPLAANNIDDATVRAAGVVATTPVLNNLVLSSGATNPAMPPYSDLHGQAYAATADGYWTTAQGGPGGTLNRRYFEQFTVVAAPTHTLRVDSVILSTAFYQTSSNTKVAVVYSKTNFRSDSTEIQVVSRNGSPMTPGASGNFSNAFDVNNQTAGTTDVFAMLLNGSAGITIKAGDTLAFRIYHCTGSTSNIRYVKVKNVMVKGASTKNPVAGDFRTVKSGEWSDITTWQKYDGANWVDGTVATDYPAFDGGINTATIQNGHTVSYTQTFTKGFGYIQKTVIATGGQFIIAAGKSLSVAGIDGTTVVLQIDGTLTNLGTIGSNGKVVYQVNGKMVNSGSLGFNTGDSVAVTAAGTYQHDNNNSLPPRISFASGSTLQVTGIKTAQTNLFTTPTTVSNLVWNCTSQQNYFALRNTLAGVAGNLTVQSTGTAYLALSQATASLRIGGNYIQTGGNVYFNESASSIADSMIVGGDFTVSGGTFVANMKNSDPLYLKLNGSNKTFSHLGTLGNTNVLVDGYYNLGSNLVLPTAGFGLTVNGTMNIGTYVVSGSGTSTIASGAIVSFGAATGIDGNFANTGTKQYSTGANYIFNGTVAQNTGATMPAGAHALTVNNSAGVSLSAPLTAGIVNLTNGKLLLGDNTLTDTTITGNVPVNYIVTNGAGKLRQPLGAIAGNILFPVGSSIASYTPVTLNNTGTADNFGVSVKDKLDYAISDTTKIVRKQWTITPDNAAGTANLAITLGWLTGEQGSAFNPATVKFLNYRNNAWSDVAGTITGSGIVAAPYTASASNFTRFGVFVISNAVPVPTIVTTGTLNSFSQTIGAPSAVQTYTVSGSNLSANITITPPVNYQVSGDGATWYNNASPLVLTPAGGTLANTNIQVRLNATTAGAYSGNITNASAGATAQNVAVTGSSVALITNVTVDKMMLNAFSQTLGKPTDAQTFTVKITNMSGPVTITPPAGYEVSADTGKTWYTAGSVPSIPAGAGNAWSGTVMVRLNAANVGTYEGNVTIQTNGFAAVNVGMTGIAYGVYTINPNPAGNYVNVYHASLFTVAVIRIYNLNGHLLGTYYSKPASNVTTINISALPNGMYFVELERLKDKVLLKFIKQ</sequence>
<keyword evidence="1" id="KW-0479">Metal-binding</keyword>
<organism evidence="9 10">
    <name type="scientific">Niastella koreensis</name>
    <dbReference type="NCBI Taxonomy" id="354356"/>
    <lineage>
        <taxon>Bacteria</taxon>
        <taxon>Pseudomonadati</taxon>
        <taxon>Bacteroidota</taxon>
        <taxon>Chitinophagia</taxon>
        <taxon>Chitinophagales</taxon>
        <taxon>Chitinophagaceae</taxon>
        <taxon>Niastella</taxon>
    </lineage>
</organism>
<evidence type="ECO:0000256" key="3">
    <source>
        <dbReference type="ARBA" id="ARBA00023085"/>
    </source>
</evidence>
<dbReference type="InterPro" id="IPR011050">
    <property type="entry name" value="Pectin_lyase_fold/virulence"/>
</dbReference>
<dbReference type="NCBIfam" id="TIGR04183">
    <property type="entry name" value="Por_Secre_tail"/>
    <property type="match status" value="1"/>
</dbReference>
<dbReference type="InterPro" id="IPR052063">
    <property type="entry name" value="Polysaccharide_Lyase_1"/>
</dbReference>
<feature type="chain" id="PRO_5046994407" description="Pectinesterase" evidence="6">
    <location>
        <begin position="23"/>
        <end position="2693"/>
    </location>
</feature>
<dbReference type="PANTHER" id="PTHR42970">
    <property type="entry name" value="PECTATE LYASE C-RELATED"/>
    <property type="match status" value="1"/>
</dbReference>
<dbReference type="Gene3D" id="2.60.40.10">
    <property type="entry name" value="Immunoglobulins"/>
    <property type="match status" value="1"/>
</dbReference>
<accession>A0ABX3NVI9</accession>
<keyword evidence="4" id="KW-0325">Glycoprotein</keyword>
<protein>
    <recommendedName>
        <fullName evidence="11">Pectinesterase</fullName>
    </recommendedName>
</protein>
<evidence type="ECO:0000313" key="10">
    <source>
        <dbReference type="Proteomes" id="UP000192277"/>
    </source>
</evidence>
<comment type="caution">
    <text evidence="9">The sequence shown here is derived from an EMBL/GenBank/DDBJ whole genome shotgun (WGS) entry which is preliminary data.</text>
</comment>
<evidence type="ECO:0000259" key="7">
    <source>
        <dbReference type="Pfam" id="PF01095"/>
    </source>
</evidence>
<evidence type="ECO:0000313" key="9">
    <source>
        <dbReference type="EMBL" id="OQP48264.1"/>
    </source>
</evidence>
<proteinExistence type="predicted"/>
<dbReference type="InterPro" id="IPR000070">
    <property type="entry name" value="Pectinesterase_cat"/>
</dbReference>
<gene>
    <name evidence="9" type="ORF">A4D02_05975</name>
</gene>
<dbReference type="SUPFAM" id="SSF51126">
    <property type="entry name" value="Pectin lyase-like"/>
    <property type="match status" value="2"/>
</dbReference>
<feature type="domain" description="Pectinesterase catalytic" evidence="7">
    <location>
        <begin position="1029"/>
        <end position="1341"/>
    </location>
</feature>
<evidence type="ECO:0000256" key="4">
    <source>
        <dbReference type="ARBA" id="ARBA00023180"/>
    </source>
</evidence>
<evidence type="ECO:0000256" key="2">
    <source>
        <dbReference type="ARBA" id="ARBA00022801"/>
    </source>
</evidence>
<keyword evidence="2" id="KW-0378">Hydrolase</keyword>
<evidence type="ECO:0000259" key="8">
    <source>
        <dbReference type="Pfam" id="PF18962"/>
    </source>
</evidence>
<evidence type="ECO:0008006" key="11">
    <source>
        <dbReference type="Google" id="ProtNLM"/>
    </source>
</evidence>
<keyword evidence="6" id="KW-0732">Signal</keyword>
<dbReference type="Gene3D" id="2.160.20.10">
    <property type="entry name" value="Single-stranded right-handed beta-helix, Pectin lyase-like"/>
    <property type="match status" value="2"/>
</dbReference>
<dbReference type="EMBL" id="LWBO01000012">
    <property type="protein sequence ID" value="OQP48264.1"/>
    <property type="molecule type" value="Genomic_DNA"/>
</dbReference>
<reference evidence="9 10" key="1">
    <citation type="submission" date="2016-04" db="EMBL/GenBank/DDBJ databases">
        <authorList>
            <person name="Chen L."/>
            <person name="Zhuang W."/>
            <person name="Wang G."/>
        </authorList>
    </citation>
    <scope>NUCLEOTIDE SEQUENCE [LARGE SCALE GENOMIC DNA]</scope>
    <source>
        <strain evidence="10">GR20</strain>
    </source>
</reference>
<feature type="domain" description="Secretion system C-terminal sorting" evidence="8">
    <location>
        <begin position="2619"/>
        <end position="2690"/>
    </location>
</feature>
<keyword evidence="10" id="KW-1185">Reference proteome</keyword>
<feature type="signal peptide" evidence="6">
    <location>
        <begin position="1"/>
        <end position="22"/>
    </location>
</feature>
<dbReference type="PANTHER" id="PTHR42970:SF1">
    <property type="entry name" value="PECTATE LYASE C-RELATED"/>
    <property type="match status" value="1"/>
</dbReference>
<evidence type="ECO:0000256" key="5">
    <source>
        <dbReference type="SAM" id="MobiDB-lite"/>
    </source>
</evidence>
<evidence type="ECO:0000256" key="1">
    <source>
        <dbReference type="ARBA" id="ARBA00022723"/>
    </source>
</evidence>